<sequence>MNIETPKNDNLSKYLIEKLNEVKPAWLLGINFKKNQDEDSYFIDLDLKFLSKGFQTFLLTMEGMNYPFLRTFSIRTFTGLR</sequence>
<reference evidence="1 2" key="1">
    <citation type="submission" date="2013-01" db="EMBL/GenBank/DDBJ databases">
        <authorList>
            <person name="Harkins D.M."/>
            <person name="Durkin A.S."/>
            <person name="Brinkac L.M."/>
            <person name="Haft D.H."/>
            <person name="Selengut J.D."/>
            <person name="Sanka R."/>
            <person name="DePew J."/>
            <person name="Purushe J."/>
            <person name="Chanthongthip A."/>
            <person name="Lattana O."/>
            <person name="Phetsouvanh R."/>
            <person name="Newton P.N."/>
            <person name="Vinetz J.M."/>
            <person name="Sutton G.G."/>
            <person name="Nierman W.C."/>
            <person name="Fouts D.E."/>
        </authorList>
    </citation>
    <scope>NUCLEOTIDE SEQUENCE [LARGE SCALE GENOMIC DNA]</scope>
    <source>
        <strain evidence="1 2">UI 13098</strain>
    </source>
</reference>
<name>M6QB50_9LEPT</name>
<proteinExistence type="predicted"/>
<protein>
    <submittedName>
        <fullName evidence="1">Uncharacterized protein</fullName>
    </submittedName>
</protein>
<evidence type="ECO:0000313" key="1">
    <source>
        <dbReference type="EMBL" id="EMN89848.1"/>
    </source>
</evidence>
<accession>M6QB50</accession>
<dbReference type="AlphaFoldDB" id="M6QB50"/>
<dbReference type="EMBL" id="AHNU02000049">
    <property type="protein sequence ID" value="EMN89848.1"/>
    <property type="molecule type" value="Genomic_DNA"/>
</dbReference>
<keyword evidence="2" id="KW-1185">Reference proteome</keyword>
<organism evidence="1 2">
    <name type="scientific">Leptospira weilii str. UI 13098</name>
    <dbReference type="NCBI Taxonomy" id="1088542"/>
    <lineage>
        <taxon>Bacteria</taxon>
        <taxon>Pseudomonadati</taxon>
        <taxon>Spirochaetota</taxon>
        <taxon>Spirochaetia</taxon>
        <taxon>Leptospirales</taxon>
        <taxon>Leptospiraceae</taxon>
        <taxon>Leptospira</taxon>
    </lineage>
</organism>
<gene>
    <name evidence="1" type="ORF">LEP1GSC108_2693</name>
</gene>
<evidence type="ECO:0000313" key="2">
    <source>
        <dbReference type="Proteomes" id="UP000012118"/>
    </source>
</evidence>
<comment type="caution">
    <text evidence="1">The sequence shown here is derived from an EMBL/GenBank/DDBJ whole genome shotgun (WGS) entry which is preliminary data.</text>
</comment>
<dbReference type="Proteomes" id="UP000012118">
    <property type="component" value="Unassembled WGS sequence"/>
</dbReference>